<dbReference type="GO" id="GO:0008081">
    <property type="term" value="F:phosphoric diester hydrolase activity"/>
    <property type="evidence" value="ECO:0007669"/>
    <property type="project" value="InterPro"/>
</dbReference>
<evidence type="ECO:0000256" key="1">
    <source>
        <dbReference type="SAM" id="Phobius"/>
    </source>
</evidence>
<dbReference type="PANTHER" id="PTHR46211:SF14">
    <property type="entry name" value="GLYCEROPHOSPHODIESTER PHOSPHODIESTERASE"/>
    <property type="match status" value="1"/>
</dbReference>
<dbReference type="Pfam" id="PF03009">
    <property type="entry name" value="GDPD"/>
    <property type="match status" value="1"/>
</dbReference>
<keyword evidence="1" id="KW-0812">Transmembrane</keyword>
<accession>A0A6I6UES3</accession>
<feature type="domain" description="GP-PDE" evidence="2">
    <location>
        <begin position="52"/>
        <end position="307"/>
    </location>
</feature>
<evidence type="ECO:0000259" key="2">
    <source>
        <dbReference type="PROSITE" id="PS51704"/>
    </source>
</evidence>
<sequence length="310" mass="35422">MKNTKLPETSKIQRIVIEMMVAFFVLFSIIVYWLPVEKATPPPFLQKENERPLVIAHQGGKHLAPGNTIEAFQKAVDLGADVIETDIHITKDGQLVTIHDPTVDATTDGSGYVKDYTLKDLQRLDAAYYFQDLKGEYSFRGKSIYVPTLEEVFQRFPDMRINIEVKDDNPEERIEEMVQKLIKLIEEYDMEDKVLIASFDQDIINLVEAYSKGRVATQGGKQEAKKFVILHKLFMRNLYKTSVDAFQLPLQEGNLDLTQPILISGAHRIGLQVHYWTVNDRETMEKLINLGADGIITDRPDLLLNILGER</sequence>
<dbReference type="InterPro" id="IPR030395">
    <property type="entry name" value="GP_PDE_dom"/>
</dbReference>
<dbReference type="EMBL" id="CP047394">
    <property type="protein sequence ID" value="QHE60017.1"/>
    <property type="molecule type" value="Genomic_DNA"/>
</dbReference>
<proteinExistence type="predicted"/>
<dbReference type="RefSeq" id="WP_159361118.1">
    <property type="nucleotide sequence ID" value="NZ_CP047394.1"/>
</dbReference>
<dbReference type="AlphaFoldDB" id="A0A6I6UES3"/>
<protein>
    <submittedName>
        <fullName evidence="3">Glycerophosphodiester phosphodiesterase</fullName>
    </submittedName>
</protein>
<dbReference type="PROSITE" id="PS51704">
    <property type="entry name" value="GP_PDE"/>
    <property type="match status" value="1"/>
</dbReference>
<organism evidence="3 4">
    <name type="scientific">Rossellomorea vietnamensis</name>
    <dbReference type="NCBI Taxonomy" id="218284"/>
    <lineage>
        <taxon>Bacteria</taxon>
        <taxon>Bacillati</taxon>
        <taxon>Bacillota</taxon>
        <taxon>Bacilli</taxon>
        <taxon>Bacillales</taxon>
        <taxon>Bacillaceae</taxon>
        <taxon>Rossellomorea</taxon>
    </lineage>
</organism>
<gene>
    <name evidence="3" type="ORF">FHE72_02470</name>
</gene>
<dbReference type="SUPFAM" id="SSF51695">
    <property type="entry name" value="PLC-like phosphodiesterases"/>
    <property type="match status" value="1"/>
</dbReference>
<reference evidence="3 4" key="1">
    <citation type="submission" date="2019-06" db="EMBL/GenBank/DDBJ databases">
        <title>An operon consisting of a P-type ATPase gene and a transcriptional regular gene given the different cadmium resistance in Bacillus vietamensis 151-6 and Bacillus marisflavi 151-25.</title>
        <authorList>
            <person name="Yu X."/>
        </authorList>
    </citation>
    <scope>NUCLEOTIDE SEQUENCE [LARGE SCALE GENOMIC DNA]</scope>
    <source>
        <strain evidence="3 4">151-6</strain>
    </source>
</reference>
<name>A0A6I6UES3_9BACI</name>
<dbReference type="KEGG" id="bvq:FHE72_02470"/>
<keyword evidence="1" id="KW-1133">Transmembrane helix</keyword>
<dbReference type="PANTHER" id="PTHR46211">
    <property type="entry name" value="GLYCEROPHOSPHORYL DIESTER PHOSPHODIESTERASE"/>
    <property type="match status" value="1"/>
</dbReference>
<evidence type="ECO:0000313" key="4">
    <source>
        <dbReference type="Proteomes" id="UP000465062"/>
    </source>
</evidence>
<keyword evidence="1" id="KW-0472">Membrane</keyword>
<dbReference type="GO" id="GO:0006629">
    <property type="term" value="P:lipid metabolic process"/>
    <property type="evidence" value="ECO:0007669"/>
    <property type="project" value="InterPro"/>
</dbReference>
<dbReference type="Gene3D" id="3.20.20.190">
    <property type="entry name" value="Phosphatidylinositol (PI) phosphodiesterase"/>
    <property type="match status" value="1"/>
</dbReference>
<dbReference type="InterPro" id="IPR017946">
    <property type="entry name" value="PLC-like_Pdiesterase_TIM-brl"/>
</dbReference>
<evidence type="ECO:0000313" key="3">
    <source>
        <dbReference type="EMBL" id="QHE60017.1"/>
    </source>
</evidence>
<dbReference type="Proteomes" id="UP000465062">
    <property type="component" value="Chromosome"/>
</dbReference>
<dbReference type="CDD" id="cd08561">
    <property type="entry name" value="GDPD_cytoplasmic_ScUgpQ2_like"/>
    <property type="match status" value="1"/>
</dbReference>
<feature type="transmembrane region" description="Helical" evidence="1">
    <location>
        <begin position="12"/>
        <end position="34"/>
    </location>
</feature>